<comment type="caution">
    <text evidence="2">The sequence shown here is derived from an EMBL/GenBank/DDBJ whole genome shotgun (WGS) entry which is preliminary data.</text>
</comment>
<evidence type="ECO:0000313" key="3">
    <source>
        <dbReference type="Proteomes" id="UP000031802"/>
    </source>
</evidence>
<dbReference type="OrthoDB" id="681025at2"/>
<evidence type="ECO:0000259" key="1">
    <source>
        <dbReference type="Pfam" id="PF05713"/>
    </source>
</evidence>
<sequence>MTDPINIRGRPAKDYPKRLRVVTIKLTESELEELNLMKTQSGMNRMQLIRKKIFASGEVTMVNVKEVLGELSRQGAELGRIGNNLNQLARHANVLAKQGKLHPHVAEELKKMLEEHAAIQKQLDITWRHLLRAIKK</sequence>
<dbReference type="EMBL" id="JJMU01000066">
    <property type="protein sequence ID" value="KGE12652.1"/>
    <property type="molecule type" value="Genomic_DNA"/>
</dbReference>
<dbReference type="eggNOG" id="ENOG5033GQZ">
    <property type="taxonomic scope" value="Bacteria"/>
</dbReference>
<accession>A0A0B8SYW3</accession>
<reference evidence="2 3" key="2">
    <citation type="journal article" date="2015" name="PLoS ONE">
        <title>Whole-Genome Optical Mapping and Finished Genome Sequence of Sphingobacterium deserti sp. nov., a New Species Isolated from the Western Desert of China.</title>
        <authorList>
            <person name="Teng C."/>
            <person name="Zhou Z."/>
            <person name="Molnar I."/>
            <person name="Li X."/>
            <person name="Tang R."/>
            <person name="Chen M."/>
            <person name="Wang L."/>
            <person name="Su S."/>
            <person name="Zhang W."/>
            <person name="Lin M."/>
        </authorList>
    </citation>
    <scope>NUCLEOTIDE SEQUENCE [LARGE SCALE GENOMIC DNA]</scope>
    <source>
        <strain evidence="3">ACCC05744</strain>
    </source>
</reference>
<dbReference type="STRING" id="1229276.DI53_3692"/>
<protein>
    <submittedName>
        <fullName evidence="2">Putative mobilization protein</fullName>
    </submittedName>
</protein>
<dbReference type="RefSeq" id="WP_037503112.1">
    <property type="nucleotide sequence ID" value="NZ_JJMU01000066.1"/>
</dbReference>
<reference evidence="3" key="1">
    <citation type="submission" date="2014-04" db="EMBL/GenBank/DDBJ databases">
        <title>Whole-Genome optical mapping and complete genome sequence of Sphingobacterium deserti sp. nov., a new spaces isolated from desert in the west of China.</title>
        <authorList>
            <person name="Teng C."/>
            <person name="Zhou Z."/>
            <person name="Li X."/>
            <person name="Chen M."/>
            <person name="Lin M."/>
            <person name="Wang L."/>
            <person name="Su S."/>
            <person name="Zhang C."/>
            <person name="Zhang W."/>
        </authorList>
    </citation>
    <scope>NUCLEOTIDE SEQUENCE [LARGE SCALE GENOMIC DNA]</scope>
    <source>
        <strain evidence="3">ACCC05744</strain>
    </source>
</reference>
<evidence type="ECO:0000313" key="2">
    <source>
        <dbReference type="EMBL" id="KGE12652.1"/>
    </source>
</evidence>
<dbReference type="Pfam" id="PF05713">
    <property type="entry name" value="MobC"/>
    <property type="match status" value="1"/>
</dbReference>
<organism evidence="2 3">
    <name type="scientific">Sphingobacterium deserti</name>
    <dbReference type="NCBI Taxonomy" id="1229276"/>
    <lineage>
        <taxon>Bacteria</taxon>
        <taxon>Pseudomonadati</taxon>
        <taxon>Bacteroidota</taxon>
        <taxon>Sphingobacteriia</taxon>
        <taxon>Sphingobacteriales</taxon>
        <taxon>Sphingobacteriaceae</taxon>
        <taxon>Sphingobacterium</taxon>
    </lineage>
</organism>
<dbReference type="Proteomes" id="UP000031802">
    <property type="component" value="Unassembled WGS sequence"/>
</dbReference>
<name>A0A0B8SYW3_9SPHI</name>
<proteinExistence type="predicted"/>
<gene>
    <name evidence="2" type="ORF">DI53_3692</name>
</gene>
<dbReference type="InterPro" id="IPR008687">
    <property type="entry name" value="MobC"/>
</dbReference>
<feature type="domain" description="Bacterial mobilisation" evidence="1">
    <location>
        <begin position="77"/>
        <end position="124"/>
    </location>
</feature>
<dbReference type="AlphaFoldDB" id="A0A0B8SYW3"/>
<keyword evidence="3" id="KW-1185">Reference proteome</keyword>
<dbReference type="PATRIC" id="fig|1229276.3.peg.3817"/>